<dbReference type="PANTHER" id="PTHR13847">
    <property type="entry name" value="SARCOSINE DEHYDROGENASE-RELATED"/>
    <property type="match status" value="1"/>
</dbReference>
<dbReference type="OrthoDB" id="214253at2"/>
<dbReference type="InterPro" id="IPR006076">
    <property type="entry name" value="FAD-dep_OxRdtase"/>
</dbReference>
<dbReference type="SUPFAM" id="SSF54373">
    <property type="entry name" value="FAD-linked reductases, C-terminal domain"/>
    <property type="match status" value="1"/>
</dbReference>
<feature type="domain" description="FAD dependent oxidoreductase" evidence="1">
    <location>
        <begin position="4"/>
        <end position="327"/>
    </location>
</feature>
<dbReference type="EMBL" id="PXOT01000014">
    <property type="protein sequence ID" value="PSG93893.1"/>
    <property type="molecule type" value="Genomic_DNA"/>
</dbReference>
<dbReference type="Pfam" id="PF01266">
    <property type="entry name" value="DAO"/>
    <property type="match status" value="1"/>
</dbReference>
<sequence>MEVDYIIVGCGLAGIAFCEQLYSNQKSFVVFDDQSQQSSLVAGGLYNPVVLKRFSKVWKSKEQLDLAIPAYQNIEDRLDVKLDYKIPVRRRFTSLEEQNNWFEASDKEGLKPFLNTNLIANENDAIDADFKLGEVSETGKIDTITLIDNYKIWLQGLNSYCNETFNHNQLEVKSTGIHYKTIKTKQIVFAEGFGLKQNPYFNFLPLNGTKGELLIIKAPKLKLDYVLKSSAFLIPLKEKDQYIVGATYEWTDKTNNITQKAKEELLNKLKTFLKCDFEVVNQVAGIRPTVKDRRPLVGAHPEHKNMFVLNGLGTRGVMIGPYIAKQLFNHIENDMPLDDEINISRFANT</sequence>
<organism evidence="2 3">
    <name type="scientific">Mesoflavibacter zeaxanthinifaciens subsp. sabulilitoris</name>
    <dbReference type="NCBI Taxonomy" id="1520893"/>
    <lineage>
        <taxon>Bacteria</taxon>
        <taxon>Pseudomonadati</taxon>
        <taxon>Bacteroidota</taxon>
        <taxon>Flavobacteriia</taxon>
        <taxon>Flavobacteriales</taxon>
        <taxon>Flavobacteriaceae</taxon>
        <taxon>Mesoflavibacter</taxon>
    </lineage>
</organism>
<gene>
    <name evidence="2" type="ORF">C7H61_01585</name>
</gene>
<comment type="caution">
    <text evidence="2">The sequence shown here is derived from an EMBL/GenBank/DDBJ whole genome shotgun (WGS) entry which is preliminary data.</text>
</comment>
<evidence type="ECO:0000259" key="1">
    <source>
        <dbReference type="Pfam" id="PF01266"/>
    </source>
</evidence>
<protein>
    <submittedName>
        <fullName evidence="2">FAD-dependent oxidoreductase</fullName>
    </submittedName>
</protein>
<keyword evidence="3" id="KW-1185">Reference proteome</keyword>
<dbReference type="InterPro" id="IPR036188">
    <property type="entry name" value="FAD/NAD-bd_sf"/>
</dbReference>
<dbReference type="SUPFAM" id="SSF51971">
    <property type="entry name" value="Nucleotide-binding domain"/>
    <property type="match status" value="1"/>
</dbReference>
<dbReference type="Gene3D" id="3.30.9.10">
    <property type="entry name" value="D-Amino Acid Oxidase, subunit A, domain 2"/>
    <property type="match status" value="1"/>
</dbReference>
<dbReference type="RefSeq" id="WP_106676549.1">
    <property type="nucleotide sequence ID" value="NZ_JACHWV010000006.1"/>
</dbReference>
<reference evidence="2 3" key="1">
    <citation type="submission" date="2018-03" db="EMBL/GenBank/DDBJ databases">
        <title>Mesoflavibacter sp. HG37 and Mesoflavibacter sp. HG96 sp.nov., two marine bacteria isolated from seawater of Western Pacific Ocean.</title>
        <authorList>
            <person name="Cheng H."/>
            <person name="Wu Y.-H."/>
            <person name="Guo L.-L."/>
            <person name="Xu X.-W."/>
        </authorList>
    </citation>
    <scope>NUCLEOTIDE SEQUENCE [LARGE SCALE GENOMIC DNA]</scope>
    <source>
        <strain evidence="2 3">KCTC 42117</strain>
    </source>
</reference>
<dbReference type="Gene3D" id="3.50.50.60">
    <property type="entry name" value="FAD/NAD(P)-binding domain"/>
    <property type="match status" value="1"/>
</dbReference>
<dbReference type="GO" id="GO:0005737">
    <property type="term" value="C:cytoplasm"/>
    <property type="evidence" value="ECO:0007669"/>
    <property type="project" value="TreeGrafter"/>
</dbReference>
<evidence type="ECO:0000313" key="3">
    <source>
        <dbReference type="Proteomes" id="UP000238430"/>
    </source>
</evidence>
<dbReference type="AlphaFoldDB" id="A0A2T1NLX8"/>
<accession>A0A2T1NLX8</accession>
<name>A0A2T1NLX8_9FLAO</name>
<dbReference type="Proteomes" id="UP000238430">
    <property type="component" value="Unassembled WGS sequence"/>
</dbReference>
<evidence type="ECO:0000313" key="2">
    <source>
        <dbReference type="EMBL" id="PSG93893.1"/>
    </source>
</evidence>
<proteinExistence type="predicted"/>